<dbReference type="KEGG" id="ares:IWH25_10775"/>
<dbReference type="InterPro" id="IPR037522">
    <property type="entry name" value="HD_GYP_dom"/>
</dbReference>
<proteinExistence type="predicted"/>
<reference evidence="2" key="1">
    <citation type="submission" date="2020-11" db="EMBL/GenBank/DDBJ databases">
        <title>Azospira restricta DSM 18626 genome sequence.</title>
        <authorList>
            <person name="Moe W.M."/>
        </authorList>
    </citation>
    <scope>NUCLEOTIDE SEQUENCE</scope>
    <source>
        <strain evidence="2">DSM 18626</strain>
    </source>
</reference>
<sequence>MKQRITLQDLKVGQPLPWDAYGADGVLLLRKGQSVQSQMALERLIDEGLFLQRDDSSARPLDPAAAAEKPTAMQHLVDARRSLGHICAHSPEQTLDFAGRMTKLIDSVQAACDLHPALAMSSILLMHDTGYTVKHAIDTAILACLLGRELALDAAAQRATIGAALTMNIGMFEVQDKVDAITGALNDKLLAMIRQHPAHGAERLKRLGVADAAWLACVRQHHENSDGSGYPDGLAGDAIAIGARIIGIADRYGAMVSSRAYHGPHKPNQALRDLYLKQGQQIDVTVAATLIRIVGIYPVGTLVRLKTAEIGVVTGPGESPDTPAVHAVIAKSGLFLEVASYRKTHLPDSAIDEVITFDKLTTPVRMAHVWGKDARFR</sequence>
<dbReference type="RefSeq" id="WP_203385809.1">
    <property type="nucleotide sequence ID" value="NZ_CP064781.1"/>
</dbReference>
<accession>A0A974PVM7</accession>
<dbReference type="InterPro" id="IPR003607">
    <property type="entry name" value="HD/PDEase_dom"/>
</dbReference>
<dbReference type="PANTHER" id="PTHR43155:SF2">
    <property type="entry name" value="CYCLIC DI-GMP PHOSPHODIESTERASE PA4108"/>
    <property type="match status" value="1"/>
</dbReference>
<dbReference type="AlphaFoldDB" id="A0A974PVM7"/>
<dbReference type="SUPFAM" id="SSF109604">
    <property type="entry name" value="HD-domain/PDEase-like"/>
    <property type="match status" value="1"/>
</dbReference>
<protein>
    <submittedName>
        <fullName evidence="2">HD domain-containing protein</fullName>
    </submittedName>
</protein>
<feature type="domain" description="HD-GYP" evidence="1">
    <location>
        <begin position="110"/>
        <end position="306"/>
    </location>
</feature>
<evidence type="ECO:0000313" key="3">
    <source>
        <dbReference type="Proteomes" id="UP000663444"/>
    </source>
</evidence>
<dbReference type="Pfam" id="PF13487">
    <property type="entry name" value="HD_5"/>
    <property type="match status" value="1"/>
</dbReference>
<organism evidence="2 3">
    <name type="scientific">Azospira restricta</name>
    <dbReference type="NCBI Taxonomy" id="404405"/>
    <lineage>
        <taxon>Bacteria</taxon>
        <taxon>Pseudomonadati</taxon>
        <taxon>Pseudomonadota</taxon>
        <taxon>Betaproteobacteria</taxon>
        <taxon>Rhodocyclales</taxon>
        <taxon>Rhodocyclaceae</taxon>
        <taxon>Azospira</taxon>
    </lineage>
</organism>
<evidence type="ECO:0000313" key="2">
    <source>
        <dbReference type="EMBL" id="QRJ62280.1"/>
    </source>
</evidence>
<name>A0A974PVM7_9RHOO</name>
<dbReference type="EMBL" id="CP064781">
    <property type="protein sequence ID" value="QRJ62280.1"/>
    <property type="molecule type" value="Genomic_DNA"/>
</dbReference>
<dbReference type="PROSITE" id="PS51832">
    <property type="entry name" value="HD_GYP"/>
    <property type="match status" value="1"/>
</dbReference>
<dbReference type="PANTHER" id="PTHR43155">
    <property type="entry name" value="CYCLIC DI-GMP PHOSPHODIESTERASE PA4108-RELATED"/>
    <property type="match status" value="1"/>
</dbReference>
<gene>
    <name evidence="2" type="ORF">IWH25_10775</name>
</gene>
<dbReference type="Gene3D" id="1.10.3210.10">
    <property type="entry name" value="Hypothetical protein af1432"/>
    <property type="match status" value="1"/>
</dbReference>
<evidence type="ECO:0000259" key="1">
    <source>
        <dbReference type="PROSITE" id="PS51832"/>
    </source>
</evidence>
<keyword evidence="3" id="KW-1185">Reference proteome</keyword>
<dbReference type="CDD" id="cd00077">
    <property type="entry name" value="HDc"/>
    <property type="match status" value="1"/>
</dbReference>
<dbReference type="Proteomes" id="UP000663444">
    <property type="component" value="Chromosome"/>
</dbReference>
<dbReference type="GO" id="GO:0008081">
    <property type="term" value="F:phosphoric diester hydrolase activity"/>
    <property type="evidence" value="ECO:0007669"/>
    <property type="project" value="UniProtKB-ARBA"/>
</dbReference>